<dbReference type="GeneID" id="54480932"/>
<reference evidence="2" key="1">
    <citation type="journal article" date="2020" name="Stud. Mycol.">
        <title>101 Dothideomycetes genomes: a test case for predicting lifestyles and emergence of pathogens.</title>
        <authorList>
            <person name="Haridas S."/>
            <person name="Albert R."/>
            <person name="Binder M."/>
            <person name="Bloem J."/>
            <person name="Labutti K."/>
            <person name="Salamov A."/>
            <person name="Andreopoulos B."/>
            <person name="Baker S."/>
            <person name="Barry K."/>
            <person name="Bills G."/>
            <person name="Bluhm B."/>
            <person name="Cannon C."/>
            <person name="Castanera R."/>
            <person name="Culley D."/>
            <person name="Daum C."/>
            <person name="Ezra D."/>
            <person name="Gonzalez J."/>
            <person name="Henrissat B."/>
            <person name="Kuo A."/>
            <person name="Liang C."/>
            <person name="Lipzen A."/>
            <person name="Lutzoni F."/>
            <person name="Magnuson J."/>
            <person name="Mondo S."/>
            <person name="Nolan M."/>
            <person name="Ohm R."/>
            <person name="Pangilinan J."/>
            <person name="Park H.-J."/>
            <person name="Ramirez L."/>
            <person name="Alfaro M."/>
            <person name="Sun H."/>
            <person name="Tritt A."/>
            <person name="Yoshinaga Y."/>
            <person name="Zwiers L.-H."/>
            <person name="Turgeon B."/>
            <person name="Goodwin S."/>
            <person name="Spatafora J."/>
            <person name="Crous P."/>
            <person name="Grigoriev I."/>
        </authorList>
    </citation>
    <scope>NUCLEOTIDE SEQUENCE</scope>
    <source>
        <strain evidence="2">CBS 121739</strain>
    </source>
</reference>
<dbReference type="EMBL" id="ML996584">
    <property type="protein sequence ID" value="KAF2753493.1"/>
    <property type="molecule type" value="Genomic_DNA"/>
</dbReference>
<name>A0A6A6VTF0_9PEZI</name>
<evidence type="ECO:0000313" key="2">
    <source>
        <dbReference type="EMBL" id="KAF2753493.1"/>
    </source>
</evidence>
<protein>
    <submittedName>
        <fullName evidence="2">Uncharacterized protein</fullName>
    </submittedName>
</protein>
<evidence type="ECO:0000313" key="3">
    <source>
        <dbReference type="Proteomes" id="UP000799437"/>
    </source>
</evidence>
<dbReference type="AlphaFoldDB" id="A0A6A6VTF0"/>
<dbReference type="RefSeq" id="XP_033595944.1">
    <property type="nucleotide sequence ID" value="XM_033739878.1"/>
</dbReference>
<keyword evidence="1" id="KW-0472">Membrane</keyword>
<keyword evidence="3" id="KW-1185">Reference proteome</keyword>
<sequence>MLLKFTYLHLARSIPLASVQIHPWVQTSIYHLLNATPESELRFLVGTMSALTPASSTHLLSSTDTKESSPSLLRIVVVGSPVIITLARRTSFQSSSTSASSVVSETRLSHLYNDMGADSTLIIANIDSQAITPSSLPAVAAPSSSLQGHLFADVQLTSTQLNPVTTSSLTGTSLPTSTDNGDKPLLEDTLSASRFTAVSIAAIFAGLALVGALLAYMYFRRGVKKRRGSAGMK</sequence>
<gene>
    <name evidence="2" type="ORF">EJ05DRAFT_219345</name>
</gene>
<keyword evidence="1" id="KW-0812">Transmembrane</keyword>
<dbReference type="Proteomes" id="UP000799437">
    <property type="component" value="Unassembled WGS sequence"/>
</dbReference>
<proteinExistence type="predicted"/>
<evidence type="ECO:0000256" key="1">
    <source>
        <dbReference type="SAM" id="Phobius"/>
    </source>
</evidence>
<keyword evidence="1" id="KW-1133">Transmembrane helix</keyword>
<organism evidence="2 3">
    <name type="scientific">Pseudovirgaria hyperparasitica</name>
    <dbReference type="NCBI Taxonomy" id="470096"/>
    <lineage>
        <taxon>Eukaryota</taxon>
        <taxon>Fungi</taxon>
        <taxon>Dikarya</taxon>
        <taxon>Ascomycota</taxon>
        <taxon>Pezizomycotina</taxon>
        <taxon>Dothideomycetes</taxon>
        <taxon>Dothideomycetes incertae sedis</taxon>
        <taxon>Acrospermales</taxon>
        <taxon>Acrospermaceae</taxon>
        <taxon>Pseudovirgaria</taxon>
    </lineage>
</organism>
<accession>A0A6A6VTF0</accession>
<feature type="transmembrane region" description="Helical" evidence="1">
    <location>
        <begin position="195"/>
        <end position="219"/>
    </location>
</feature>